<reference evidence="2" key="2">
    <citation type="submission" date="2024-01" db="EMBL/GenBank/DDBJ databases">
        <title>Draft genome sequence of Lactobacillus amylovorus strain TKL145.</title>
        <authorList>
            <person name="Tohno M."/>
            <person name="Tanizawa Y."/>
        </authorList>
    </citation>
    <scope>NUCLEOTIDE SEQUENCE [LARGE SCALE GENOMIC DNA]</scope>
    <source>
        <strain evidence="2">TKL145</strain>
    </source>
</reference>
<dbReference type="EMBL" id="BAAAAK010000001">
    <property type="protein sequence ID" value="GAA0041750.1"/>
    <property type="molecule type" value="Genomic_DNA"/>
</dbReference>
<sequence>MSKSKNEELKAMFNMMNKLHHGFLARMKVGNMAKVVKYNKNTHTADIQPLAKSSDGQTPAQLLDVPVSENCYIIDEILDRLKPELSKVDSHIGSSIVAKFPKKHLMRPGVPVAYVTLDRDTDNWERGRKANIYMPNTSRLHDINDSVIIGVFGGDAKDG</sequence>
<name>A0ABC9VKL9_LACAM</name>
<comment type="caution">
    <text evidence="1">The sequence shown here is derived from an EMBL/GenBank/DDBJ whole genome shotgun (WGS) entry which is preliminary data.</text>
</comment>
<evidence type="ECO:0000313" key="2">
    <source>
        <dbReference type="Proteomes" id="UP001437574"/>
    </source>
</evidence>
<accession>A0ABC9VKL9</accession>
<proteinExistence type="predicted"/>
<gene>
    <name evidence="1" type="ORF">LATKL145_01600</name>
</gene>
<dbReference type="InterPro" id="IPR037026">
    <property type="entry name" value="Vgr_OB-fold_dom_sf"/>
</dbReference>
<reference evidence="1 2" key="1">
    <citation type="journal article" date="2024" name="Int. J. Syst. Evol. Microbiol.">
        <title>Proposal of Lactobacillus amylovorus subsp. animalis subsp. nov. and an emended description of Lactobacillus amylovorus.</title>
        <authorList>
            <person name="Yamane K."/>
            <person name="Tanizawa Y."/>
            <person name="Kobayashi H."/>
            <person name="Kamizono T."/>
            <person name="Kojima Y."/>
            <person name="Takagi H."/>
            <person name="Tohno M."/>
        </authorList>
    </citation>
    <scope>NUCLEOTIDE SEQUENCE [LARGE SCALE GENOMIC DNA]</scope>
    <source>
        <strain evidence="1 2">TKL145</strain>
    </source>
</reference>
<dbReference type="RefSeq" id="WP_353302392.1">
    <property type="nucleotide sequence ID" value="NZ_BAAAAK010000001.1"/>
</dbReference>
<protein>
    <recommendedName>
        <fullName evidence="3">Phage protein Gp138 N-terminal domain-containing protein</fullName>
    </recommendedName>
</protein>
<evidence type="ECO:0000313" key="1">
    <source>
        <dbReference type="EMBL" id="GAA0041750.1"/>
    </source>
</evidence>
<evidence type="ECO:0008006" key="3">
    <source>
        <dbReference type="Google" id="ProtNLM"/>
    </source>
</evidence>
<dbReference type="Proteomes" id="UP001437574">
    <property type="component" value="Unassembled WGS sequence"/>
</dbReference>
<dbReference type="AlphaFoldDB" id="A0ABC9VKL9"/>
<organism evidence="1 2">
    <name type="scientific">Lactobacillus amylovorus subsp. animalium</name>
    <dbReference type="NCBI Taxonomy" id="3378536"/>
    <lineage>
        <taxon>Bacteria</taxon>
        <taxon>Bacillati</taxon>
        <taxon>Bacillota</taxon>
        <taxon>Bacilli</taxon>
        <taxon>Lactobacillales</taxon>
        <taxon>Lactobacillaceae</taxon>
        <taxon>Lactobacillus</taxon>
    </lineage>
</organism>
<dbReference type="Gene3D" id="2.40.50.230">
    <property type="entry name" value="Gp5 N-terminal domain"/>
    <property type="match status" value="1"/>
</dbReference>